<sequence>MATRIRNVPVVFEWADTSSTSTPRSFLHLAGPDDLSLQLNLYFDEQEQTGILKIRVLLDRKGPPHQGRDYLYLWIHPKDVILMLQDPVHRLHDGVSTVLRGPTTCLRLVLSKPASMVAPSDCSLPLREGPGPQMLDSLILLTKQTIFTIHMDQHIIPAPEKIQQLCYAFCNGSIEQHPRHNTLRDFYKGRDAVIIKDLACFAGLNVKSTGLTADGPSNARDAETPPPYADGQPPPPSLFAQQPPNKRQRVTANVSTTISSDIGGVYTELLAQQKAYMDAFLSSQQAQMEKILASMSAQVDKMADKVIKQVDKRIIEESATIWDKKPSQWEWMIQNGIQREVEDALPKELEDFRDTLRQECINDLKDDLEGGLVSITIPR</sequence>
<organism evidence="2 3">
    <name type="scientific">Diaporthe vaccinii</name>
    <dbReference type="NCBI Taxonomy" id="105482"/>
    <lineage>
        <taxon>Eukaryota</taxon>
        <taxon>Fungi</taxon>
        <taxon>Dikarya</taxon>
        <taxon>Ascomycota</taxon>
        <taxon>Pezizomycotina</taxon>
        <taxon>Sordariomycetes</taxon>
        <taxon>Sordariomycetidae</taxon>
        <taxon>Diaporthales</taxon>
        <taxon>Diaporthaceae</taxon>
        <taxon>Diaporthe</taxon>
        <taxon>Diaporthe eres species complex</taxon>
    </lineage>
</organism>
<keyword evidence="3" id="KW-1185">Reference proteome</keyword>
<reference evidence="2 3" key="1">
    <citation type="submission" date="2024-03" db="EMBL/GenBank/DDBJ databases">
        <title>A high-quality draft genome sequence of Diaporthe vaccinii, a causative agent of upright dieback and viscid rot disease in cranberry plants.</title>
        <authorList>
            <person name="Sarrasin M."/>
            <person name="Lang B.F."/>
            <person name="Burger G."/>
        </authorList>
    </citation>
    <scope>NUCLEOTIDE SEQUENCE [LARGE SCALE GENOMIC DNA]</scope>
    <source>
        <strain evidence="2 3">IS7</strain>
    </source>
</reference>
<gene>
    <name evidence="2" type="ORF">FJTKL_05968</name>
</gene>
<evidence type="ECO:0000313" key="3">
    <source>
        <dbReference type="Proteomes" id="UP001600888"/>
    </source>
</evidence>
<feature type="compositionally biased region" description="Pro residues" evidence="1">
    <location>
        <begin position="224"/>
        <end position="237"/>
    </location>
</feature>
<protein>
    <submittedName>
        <fullName evidence="2">Uncharacterized protein</fullName>
    </submittedName>
</protein>
<comment type="caution">
    <text evidence="2">The sequence shown here is derived from an EMBL/GenBank/DDBJ whole genome shotgun (WGS) entry which is preliminary data.</text>
</comment>
<name>A0ABR4DR56_9PEZI</name>
<evidence type="ECO:0000256" key="1">
    <source>
        <dbReference type="SAM" id="MobiDB-lite"/>
    </source>
</evidence>
<evidence type="ECO:0000313" key="2">
    <source>
        <dbReference type="EMBL" id="KAL2272808.1"/>
    </source>
</evidence>
<accession>A0ABR4DR56</accession>
<dbReference type="EMBL" id="JBAWTH010000215">
    <property type="protein sequence ID" value="KAL2272808.1"/>
    <property type="molecule type" value="Genomic_DNA"/>
</dbReference>
<dbReference type="Proteomes" id="UP001600888">
    <property type="component" value="Unassembled WGS sequence"/>
</dbReference>
<feature type="region of interest" description="Disordered" evidence="1">
    <location>
        <begin position="212"/>
        <end position="247"/>
    </location>
</feature>
<proteinExistence type="predicted"/>